<evidence type="ECO:0000256" key="2">
    <source>
        <dbReference type="ARBA" id="ARBA00022614"/>
    </source>
</evidence>
<evidence type="ECO:0000256" key="1">
    <source>
        <dbReference type="ARBA" id="ARBA00011982"/>
    </source>
</evidence>
<dbReference type="InterPro" id="IPR045344">
    <property type="entry name" value="C-JID"/>
</dbReference>
<keyword evidence="6" id="KW-0520">NAD</keyword>
<dbReference type="GO" id="GO:0061809">
    <property type="term" value="F:NAD+ nucleosidase activity, cyclic ADP-ribose generating"/>
    <property type="evidence" value="ECO:0007669"/>
    <property type="project" value="UniProtKB-EC"/>
</dbReference>
<evidence type="ECO:0000259" key="8">
    <source>
        <dbReference type="PROSITE" id="PS50104"/>
    </source>
</evidence>
<comment type="caution">
    <text evidence="9">The sequence shown here is derived from an EMBL/GenBank/DDBJ whole genome shotgun (WGS) entry which is preliminary data.</text>
</comment>
<dbReference type="FunFam" id="3.40.50.10140:FF:000007">
    <property type="entry name" value="Disease resistance protein (TIR-NBS-LRR class)"/>
    <property type="match status" value="1"/>
</dbReference>
<dbReference type="Gene3D" id="1.10.8.430">
    <property type="entry name" value="Helical domain of apoptotic protease-activating factors"/>
    <property type="match status" value="1"/>
</dbReference>
<keyword evidence="10" id="KW-1185">Reference proteome</keyword>
<organism evidence="9 10">
    <name type="scientific">Erythroxylum novogranatense</name>
    <dbReference type="NCBI Taxonomy" id="1862640"/>
    <lineage>
        <taxon>Eukaryota</taxon>
        <taxon>Viridiplantae</taxon>
        <taxon>Streptophyta</taxon>
        <taxon>Embryophyta</taxon>
        <taxon>Tracheophyta</taxon>
        <taxon>Spermatophyta</taxon>
        <taxon>Magnoliopsida</taxon>
        <taxon>eudicotyledons</taxon>
        <taxon>Gunneridae</taxon>
        <taxon>Pentapetalae</taxon>
        <taxon>rosids</taxon>
        <taxon>fabids</taxon>
        <taxon>Malpighiales</taxon>
        <taxon>Erythroxylaceae</taxon>
        <taxon>Erythroxylum</taxon>
    </lineage>
</organism>
<dbReference type="AlphaFoldDB" id="A0AAV8TSN4"/>
<dbReference type="InterPro" id="IPR058192">
    <property type="entry name" value="WHD_ROQ1-like"/>
</dbReference>
<evidence type="ECO:0000313" key="10">
    <source>
        <dbReference type="Proteomes" id="UP001159364"/>
    </source>
</evidence>
<dbReference type="Gene3D" id="3.80.10.10">
    <property type="entry name" value="Ribonuclease Inhibitor"/>
    <property type="match status" value="3"/>
</dbReference>
<evidence type="ECO:0000256" key="7">
    <source>
        <dbReference type="ARBA" id="ARBA00047304"/>
    </source>
</evidence>
<dbReference type="PROSITE" id="PS50104">
    <property type="entry name" value="TIR"/>
    <property type="match status" value="1"/>
</dbReference>
<dbReference type="Gene3D" id="3.40.50.10140">
    <property type="entry name" value="Toll/interleukin-1 receptor homology (TIR) domain"/>
    <property type="match status" value="1"/>
</dbReference>
<dbReference type="Pfam" id="PF23598">
    <property type="entry name" value="LRR_14"/>
    <property type="match status" value="1"/>
</dbReference>
<dbReference type="Proteomes" id="UP001159364">
    <property type="component" value="Linkage Group LG03"/>
</dbReference>
<evidence type="ECO:0000256" key="4">
    <source>
        <dbReference type="ARBA" id="ARBA00022801"/>
    </source>
</evidence>
<dbReference type="SUPFAM" id="SSF52058">
    <property type="entry name" value="L domain-like"/>
    <property type="match status" value="1"/>
</dbReference>
<keyword evidence="2" id="KW-0433">Leucine-rich repeat</keyword>
<dbReference type="InterPro" id="IPR002182">
    <property type="entry name" value="NB-ARC"/>
</dbReference>
<dbReference type="InterPro" id="IPR035897">
    <property type="entry name" value="Toll_tir_struct_dom_sf"/>
</dbReference>
<gene>
    <name evidence="9" type="ORF">K2173_009004</name>
</gene>
<dbReference type="InterPro" id="IPR044974">
    <property type="entry name" value="Disease_R_plants"/>
</dbReference>
<name>A0AAV8TSN4_9ROSI</name>
<keyword evidence="3" id="KW-0677">Repeat</keyword>
<dbReference type="GO" id="GO:0006952">
    <property type="term" value="P:defense response"/>
    <property type="evidence" value="ECO:0007669"/>
    <property type="project" value="UniProtKB-KW"/>
</dbReference>
<protein>
    <recommendedName>
        <fullName evidence="1">ADP-ribosyl cyclase/cyclic ADP-ribose hydrolase</fullName>
        <ecNumber evidence="1">3.2.2.6</ecNumber>
    </recommendedName>
</protein>
<sequence length="1145" mass="130707">MASSSFTGSHSSHQWKYDVFLSFRGDDTRYNFTCHLYDALRRKGLEIFIDSHQLRRGGEIRTSLFQAIQNSNVAVVIFSKDYVSSTWCLNELVKIIECHETHGQIVVPIFFHVDPSHIRKQSGLIETSFSLHERDPNNSEKLPKWREALTKAANLSGWDSNFIREETKLIDAIVKDILEKLKHPSPCGLEHLVGMKFRIRQIKELLAFNSSDVRILGIYGMGGIGKTTLIETIYSLICSDFEGCCFVPNVKEESKISGLKKLLEYIMSEIFDQKDIIINIPNIGPGEYYIKRLRRKKILVALDDVSDPLQLASLFGDPCWFGPGSRIIITSRDKQVFEASTKYIYEMKPLTSDEALQLFSWNAFKRLCPTNDYVELSDPVVRYAQGNPLALKVLGSYLCGKNKEEWQSEVSKLSKIPKKTIQNILKVSYDDLDEEEKDMFLHIACFFKGEYKADAIHIFDSCGFSAAIGIRDLVDKSLITISKDDELEMHDLLQEMGKEIVRQESKDPCRRTRLWDSKDICQALTQTDGSHSVESISLDMSEIGDRDLNSDAFTRMPNLKFLKFYTTLDERTNGRSKLHLPQGLNYLPNEMRYLQWDAYPLKSLPVNFHPKNLFVLKLRNSKIEQLWKEGKDDSRLKLMESQIMNLGRRILGGCSSLVKVPLPLSHLNKVTSMTLWNCQTIRSLPSHVDLETLETLDLSHCSNLKQFPQISSNIRYLYLDGTAISEVPSSIERLSKLLVLTMDSCQLETLPDNICKLSSLKYLNLCDCKKLKVFPEIMEPMENLKDLAISYTGIETLPSSFTNLKGLASLGMFGLKLNHVPSSVTSLNSLRSFRLTLGEKLVWSMPPLSFFSSMKQLILVNGNLWKFPEDLSFLCSLEELFLGGNDMEEISSSIKQLSQLKVLFVSACARLQSLPELPPSLVLLQARDCESLKTISTLSQLTRESENLHCIFNMADCFMLDGNECEVIINEVVRSQRFAYEMKHQKGNINLAFSPPASEFVAELPYFAVCYPGTRIPECFLYQSRGNSIKVQLPLNWLNDCFSGFAVCIHFKELHFPRKTVRYKCYFEGGNNHYTDSVYNEFFITSVPPVDIDEHVYLWFDRTLFDWICKNSELLSQTCYDEVSFVFDQETCVVKGCGVIPLYAG</sequence>
<dbReference type="InterPro" id="IPR055414">
    <property type="entry name" value="LRR_R13L4/SHOC2-like"/>
</dbReference>
<dbReference type="FunFam" id="1.10.8.430:FF:000002">
    <property type="entry name" value="Disease resistance protein (TIR-NBS-LRR class)"/>
    <property type="match status" value="1"/>
</dbReference>
<evidence type="ECO:0000256" key="5">
    <source>
        <dbReference type="ARBA" id="ARBA00022821"/>
    </source>
</evidence>
<reference evidence="9 10" key="1">
    <citation type="submission" date="2021-09" db="EMBL/GenBank/DDBJ databases">
        <title>Genomic insights and catalytic innovation underlie evolution of tropane alkaloids biosynthesis.</title>
        <authorList>
            <person name="Wang Y.-J."/>
            <person name="Tian T."/>
            <person name="Huang J.-P."/>
            <person name="Huang S.-X."/>
        </authorList>
    </citation>
    <scope>NUCLEOTIDE SEQUENCE [LARGE SCALE GENOMIC DNA]</scope>
    <source>
        <strain evidence="9">KIB-2018</strain>
        <tissue evidence="9">Leaf</tissue>
    </source>
</reference>
<dbReference type="GO" id="GO:0043531">
    <property type="term" value="F:ADP binding"/>
    <property type="evidence" value="ECO:0007669"/>
    <property type="project" value="InterPro"/>
</dbReference>
<dbReference type="Gene3D" id="3.40.50.300">
    <property type="entry name" value="P-loop containing nucleotide triphosphate hydrolases"/>
    <property type="match status" value="1"/>
</dbReference>
<feature type="domain" description="TIR" evidence="8">
    <location>
        <begin position="15"/>
        <end position="181"/>
    </location>
</feature>
<evidence type="ECO:0000256" key="6">
    <source>
        <dbReference type="ARBA" id="ARBA00023027"/>
    </source>
</evidence>
<dbReference type="InterPro" id="IPR032675">
    <property type="entry name" value="LRR_dom_sf"/>
</dbReference>
<dbReference type="InterPro" id="IPR003591">
    <property type="entry name" value="Leu-rich_rpt_typical-subtyp"/>
</dbReference>
<dbReference type="SUPFAM" id="SSF52200">
    <property type="entry name" value="Toll/Interleukin receptor TIR domain"/>
    <property type="match status" value="1"/>
</dbReference>
<dbReference type="InterPro" id="IPR042197">
    <property type="entry name" value="Apaf_helical"/>
</dbReference>
<dbReference type="Pfam" id="PF20160">
    <property type="entry name" value="C-JID"/>
    <property type="match status" value="1"/>
</dbReference>
<dbReference type="SUPFAM" id="SSF52540">
    <property type="entry name" value="P-loop containing nucleoside triphosphate hydrolases"/>
    <property type="match status" value="1"/>
</dbReference>
<dbReference type="PANTHER" id="PTHR11017">
    <property type="entry name" value="LEUCINE-RICH REPEAT-CONTAINING PROTEIN"/>
    <property type="match status" value="1"/>
</dbReference>
<dbReference type="GO" id="GO:0007165">
    <property type="term" value="P:signal transduction"/>
    <property type="evidence" value="ECO:0007669"/>
    <property type="project" value="InterPro"/>
</dbReference>
<keyword evidence="4" id="KW-0378">Hydrolase</keyword>
<dbReference type="InterPro" id="IPR027417">
    <property type="entry name" value="P-loop_NTPase"/>
</dbReference>
<dbReference type="EC" id="3.2.2.6" evidence="1"/>
<dbReference type="EMBL" id="JAIWQS010000003">
    <property type="protein sequence ID" value="KAJ8769922.1"/>
    <property type="molecule type" value="Genomic_DNA"/>
</dbReference>
<evidence type="ECO:0000313" key="9">
    <source>
        <dbReference type="EMBL" id="KAJ8769922.1"/>
    </source>
</evidence>
<dbReference type="Pfam" id="PF01582">
    <property type="entry name" value="TIR"/>
    <property type="match status" value="1"/>
</dbReference>
<proteinExistence type="predicted"/>
<dbReference type="Pfam" id="PF23282">
    <property type="entry name" value="WHD_ROQ1"/>
    <property type="match status" value="1"/>
</dbReference>
<keyword evidence="5" id="KW-0611">Plant defense</keyword>
<dbReference type="GO" id="GO:0051707">
    <property type="term" value="P:response to other organism"/>
    <property type="evidence" value="ECO:0007669"/>
    <property type="project" value="UniProtKB-ARBA"/>
</dbReference>
<dbReference type="SMART" id="SM00369">
    <property type="entry name" value="LRR_TYP"/>
    <property type="match status" value="3"/>
</dbReference>
<dbReference type="Pfam" id="PF00931">
    <property type="entry name" value="NB-ARC"/>
    <property type="match status" value="1"/>
</dbReference>
<dbReference type="PANTHER" id="PTHR11017:SF479">
    <property type="entry name" value="DISEASE RESISTANCE PROTEIN (TIR-NBS-LRR CLASS) FAMILY"/>
    <property type="match status" value="1"/>
</dbReference>
<dbReference type="InterPro" id="IPR000157">
    <property type="entry name" value="TIR_dom"/>
</dbReference>
<accession>A0AAV8TSN4</accession>
<dbReference type="SMART" id="SM00255">
    <property type="entry name" value="TIR"/>
    <property type="match status" value="1"/>
</dbReference>
<comment type="catalytic activity">
    <reaction evidence="7">
        <text>NAD(+) + H2O = ADP-D-ribose + nicotinamide + H(+)</text>
        <dbReference type="Rhea" id="RHEA:16301"/>
        <dbReference type="ChEBI" id="CHEBI:15377"/>
        <dbReference type="ChEBI" id="CHEBI:15378"/>
        <dbReference type="ChEBI" id="CHEBI:17154"/>
        <dbReference type="ChEBI" id="CHEBI:57540"/>
        <dbReference type="ChEBI" id="CHEBI:57967"/>
        <dbReference type="EC" id="3.2.2.6"/>
    </reaction>
    <physiologicalReaction direction="left-to-right" evidence="7">
        <dbReference type="Rhea" id="RHEA:16302"/>
    </physiologicalReaction>
</comment>
<dbReference type="PRINTS" id="PR00364">
    <property type="entry name" value="DISEASERSIST"/>
</dbReference>
<evidence type="ECO:0000256" key="3">
    <source>
        <dbReference type="ARBA" id="ARBA00022737"/>
    </source>
</evidence>